<reference evidence="2" key="1">
    <citation type="journal article" date="2015" name="Proc. Natl. Acad. Sci. U.S.A.">
        <title>Bacterial clade with the ribosomal RNA operon on a small plasmid rather than the chromosome.</title>
        <authorList>
            <person name="Anda M."/>
            <person name="Ohtsubo Y."/>
            <person name="Okubo T."/>
            <person name="Sugawara M."/>
            <person name="Nagata Y."/>
            <person name="Tsuda M."/>
            <person name="Minamisawa K."/>
            <person name="Mitsui H."/>
        </authorList>
    </citation>
    <scope>NUCLEOTIDE SEQUENCE</scope>
    <source>
        <strain evidence="2">DSM 14790</strain>
    </source>
</reference>
<dbReference type="SUPFAM" id="SSF52317">
    <property type="entry name" value="Class I glutamine amidotransferase-like"/>
    <property type="match status" value="1"/>
</dbReference>
<sequence length="262" mass="29078">MAYYDNSISDGADTVAQAIARHAYTLETDDPRPILVVLHQESSTPGRVGQVFDAHGVRMDIRRPVMGDALPETLDDHRGAVVFGGPPSANDTDAHLVREIEWMKVPLAEERPFLGICLGAQMLAKHLGAGVGSHRDGLAEVGFYPLKATPQGRALLPHWPEMVYQWHREGFDLPSGATLLAEGDWYPNQAFSYGPNAYGVQFHAELTLAMMHRWTTRGHARLTLPGAQGRRQHFDGRAIYDAPVRRWLEEFLARIFGAHPKG</sequence>
<proteinExistence type="predicted"/>
<dbReference type="CDD" id="cd01741">
    <property type="entry name" value="GATase1_1"/>
    <property type="match status" value="1"/>
</dbReference>
<dbReference type="InterPro" id="IPR029062">
    <property type="entry name" value="Class_I_gatase-like"/>
</dbReference>
<dbReference type="Gene3D" id="3.40.50.880">
    <property type="match status" value="1"/>
</dbReference>
<dbReference type="Pfam" id="PF00117">
    <property type="entry name" value="GATase"/>
    <property type="match status" value="1"/>
</dbReference>
<dbReference type="GO" id="GO:0016740">
    <property type="term" value="F:transferase activity"/>
    <property type="evidence" value="ECO:0007669"/>
    <property type="project" value="UniProtKB-KW"/>
</dbReference>
<dbReference type="AlphaFoldDB" id="A0A0P0YYL0"/>
<dbReference type="PANTHER" id="PTHR42695:SF5">
    <property type="entry name" value="GLUTAMINE AMIDOTRANSFERASE YLR126C-RELATED"/>
    <property type="match status" value="1"/>
</dbReference>
<dbReference type="NCBIfam" id="NF005072">
    <property type="entry name" value="PRK06490.1"/>
    <property type="match status" value="1"/>
</dbReference>
<keyword evidence="2" id="KW-0315">Glutamine amidotransferase</keyword>
<evidence type="ECO:0000259" key="1">
    <source>
        <dbReference type="Pfam" id="PF00117"/>
    </source>
</evidence>
<keyword evidence="2" id="KW-0808">Transferase</keyword>
<dbReference type="EMBL" id="LC066372">
    <property type="protein sequence ID" value="BAT26538.1"/>
    <property type="molecule type" value="Genomic_DNA"/>
</dbReference>
<dbReference type="InterPro" id="IPR044992">
    <property type="entry name" value="ChyE-like"/>
</dbReference>
<dbReference type="RefSeq" id="WP_155898552.1">
    <property type="nucleotide sequence ID" value="NZ_BBWN01000042.1"/>
</dbReference>
<dbReference type="GO" id="GO:0005829">
    <property type="term" value="C:cytosol"/>
    <property type="evidence" value="ECO:0007669"/>
    <property type="project" value="TreeGrafter"/>
</dbReference>
<dbReference type="FunFam" id="3.40.50.880:FF:000033">
    <property type="entry name" value="Glutamine amidotransferase class-I"/>
    <property type="match status" value="1"/>
</dbReference>
<name>A0A0P0YYL0_9HYPH</name>
<dbReference type="PROSITE" id="PS51273">
    <property type="entry name" value="GATASE_TYPE_1"/>
    <property type="match status" value="1"/>
</dbReference>
<organism evidence="2">
    <name type="scientific">Aurantimonas coralicida</name>
    <dbReference type="NCBI Taxonomy" id="182270"/>
    <lineage>
        <taxon>Bacteria</taxon>
        <taxon>Pseudomonadati</taxon>
        <taxon>Pseudomonadota</taxon>
        <taxon>Alphaproteobacteria</taxon>
        <taxon>Hyphomicrobiales</taxon>
        <taxon>Aurantimonadaceae</taxon>
        <taxon>Aurantimonas</taxon>
    </lineage>
</organism>
<dbReference type="InterPro" id="IPR017926">
    <property type="entry name" value="GATASE"/>
</dbReference>
<evidence type="ECO:0000313" key="2">
    <source>
        <dbReference type="EMBL" id="BAT26538.1"/>
    </source>
</evidence>
<feature type="domain" description="Glutamine amidotransferase" evidence="1">
    <location>
        <begin position="74"/>
        <end position="208"/>
    </location>
</feature>
<dbReference type="PANTHER" id="PTHR42695">
    <property type="entry name" value="GLUTAMINE AMIDOTRANSFERASE YLR126C-RELATED"/>
    <property type="match status" value="1"/>
</dbReference>
<accession>A0A0P0YYL0</accession>
<protein>
    <submittedName>
        <fullName evidence="2">Glutamine amidotransferase</fullName>
    </submittedName>
</protein>